<evidence type="ECO:0000259" key="1">
    <source>
        <dbReference type="Pfam" id="PF13229"/>
    </source>
</evidence>
<gene>
    <name evidence="2" type="ORF">JIN87_27560</name>
</gene>
<dbReference type="InterPro" id="IPR006626">
    <property type="entry name" value="PbH1"/>
</dbReference>
<organism evidence="2 3">
    <name type="scientific">Pelagicoccus mobilis</name>
    <dbReference type="NCBI Taxonomy" id="415221"/>
    <lineage>
        <taxon>Bacteria</taxon>
        <taxon>Pseudomonadati</taxon>
        <taxon>Verrucomicrobiota</taxon>
        <taxon>Opitutia</taxon>
        <taxon>Puniceicoccales</taxon>
        <taxon>Pelagicoccaceae</taxon>
        <taxon>Pelagicoccus</taxon>
    </lineage>
</organism>
<dbReference type="SUPFAM" id="SSF51126">
    <property type="entry name" value="Pectin lyase-like"/>
    <property type="match status" value="2"/>
</dbReference>
<feature type="non-terminal residue" evidence="2">
    <location>
        <position position="1"/>
    </location>
</feature>
<comment type="caution">
    <text evidence="2">The sequence shown here is derived from an EMBL/GenBank/DDBJ whole genome shotgun (WGS) entry which is preliminary data.</text>
</comment>
<dbReference type="RefSeq" id="WP_200359877.1">
    <property type="nucleotide sequence ID" value="NZ_JAENIL010000116.1"/>
</dbReference>
<dbReference type="InterPro" id="IPR012334">
    <property type="entry name" value="Pectin_lyas_fold"/>
</dbReference>
<dbReference type="SMART" id="SM00710">
    <property type="entry name" value="PbH1"/>
    <property type="match status" value="4"/>
</dbReference>
<evidence type="ECO:0000313" key="3">
    <source>
        <dbReference type="Proteomes" id="UP000617628"/>
    </source>
</evidence>
<accession>A0A934VU27</accession>
<name>A0A934VU27_9BACT</name>
<feature type="domain" description="Right handed beta helix" evidence="1">
    <location>
        <begin position="144"/>
        <end position="221"/>
    </location>
</feature>
<dbReference type="Pfam" id="PF13229">
    <property type="entry name" value="Beta_helix"/>
    <property type="match status" value="1"/>
</dbReference>
<dbReference type="InterPro" id="IPR011050">
    <property type="entry name" value="Pectin_lyase_fold/virulence"/>
</dbReference>
<dbReference type="Gene3D" id="2.160.20.10">
    <property type="entry name" value="Single-stranded right-handed beta-helix, Pectin lyase-like"/>
    <property type="match status" value="2"/>
</dbReference>
<sequence length="745" mass="81122">NIDGTGEMFNNRDVHITNCYFENMNEMWGENGDILGLPIDELSWGAGIWLGGTIPSVLPPAGYSPSEQSLLLDDFSVTHCGFQDVDTGLGTGFYYPRPYRSRFTNFRFEDSWVTGCVNGAFALFSVDGGHAKRIDTWVGGTVEYNSGTTGGFVQDCKNFLIEDCQFGGNIRPGKSADGVGFDIEGHCENVSIRDCVIHDNDGAGLLVLNTGGWNEGLLVERMTLWNNARNPKADPEMAVTDNAELRYAGGAPNPSLYGRLSNVGIYRGSDIGVGTPNIYDVSGNWARDFSPSGVRSGTPWSAVSGRPRSWTFEVSTEGWGGQNHWDGLGASGGALVGTSSDVDPFVVSPDTWVNTRESQWLKIRMSSTKGQVAQIFFQTEVEPWFSADKSVSFGVTDDGQYHDYVVDMASVETYSGVVTKWRIDPTIEAGSVMQIDEFSLEKTPYVTSVEVVTPTRLDVRFNQAVHIDGGVLDPSNYLIGGTGKGSLSSYPDFVSQISTETGPVYRLDWDSGEIGALEDLVLIATSIMDPRGNFVSAYELDMDRDRIPDVWELINGLDPRDPLDALDDADEDGRSNFDEYDFGTDPNNGYIEEVNYYVSWSSGDDGNKGTSQSQAWKSFDNLVDLSLLPGTTVYLNRGDVWTNTMLALKGGGTEDMPVRLSAYGAGALPIITGTDSDSGICVLWQDPTYVSIDSLHLSDARVGVYFSTVSQVLNGEGNLFSNQGVHVLDCVFESIKDTPVSYVAD</sequence>
<evidence type="ECO:0000313" key="2">
    <source>
        <dbReference type="EMBL" id="MBK1880670.1"/>
    </source>
</evidence>
<dbReference type="EMBL" id="JAENIL010000116">
    <property type="protein sequence ID" value="MBK1880670.1"/>
    <property type="molecule type" value="Genomic_DNA"/>
</dbReference>
<dbReference type="AlphaFoldDB" id="A0A934VU27"/>
<protein>
    <submittedName>
        <fullName evidence="2">Right-handed parallel beta-helix repeat-containing protein</fullName>
    </submittedName>
</protein>
<keyword evidence="3" id="KW-1185">Reference proteome</keyword>
<dbReference type="Proteomes" id="UP000617628">
    <property type="component" value="Unassembled WGS sequence"/>
</dbReference>
<proteinExistence type="predicted"/>
<reference evidence="2" key="1">
    <citation type="submission" date="2021-01" db="EMBL/GenBank/DDBJ databases">
        <title>Modified the classification status of verrucomicrobia.</title>
        <authorList>
            <person name="Feng X."/>
        </authorList>
    </citation>
    <scope>NUCLEOTIDE SEQUENCE</scope>
    <source>
        <strain evidence="2">KCTC 13126</strain>
    </source>
</reference>
<dbReference type="InterPro" id="IPR039448">
    <property type="entry name" value="Beta_helix"/>
</dbReference>